<protein>
    <submittedName>
        <fullName evidence="15">Thiol-activated cytolysin</fullName>
    </submittedName>
</protein>
<dbReference type="AlphaFoldDB" id="A0AAW8M240"/>
<dbReference type="Pfam" id="PF17440">
    <property type="entry name" value="Thiol_cytolys_C"/>
    <property type="match status" value="1"/>
</dbReference>
<evidence type="ECO:0000256" key="11">
    <source>
        <dbReference type="ARBA" id="ARBA00023026"/>
    </source>
</evidence>
<evidence type="ECO:0000313" key="16">
    <source>
        <dbReference type="Proteomes" id="UP001265315"/>
    </source>
</evidence>
<evidence type="ECO:0000256" key="9">
    <source>
        <dbReference type="ARBA" id="ARBA00022852"/>
    </source>
</evidence>
<evidence type="ECO:0000256" key="3">
    <source>
        <dbReference type="ARBA" id="ARBA00008503"/>
    </source>
</evidence>
<evidence type="ECO:0000256" key="13">
    <source>
        <dbReference type="ARBA" id="ARBA00023136"/>
    </source>
</evidence>
<keyword evidence="6" id="KW-0800">Toxin</keyword>
<evidence type="ECO:0000256" key="5">
    <source>
        <dbReference type="ARBA" id="ARBA00022525"/>
    </source>
</evidence>
<keyword evidence="7" id="KW-0812">Transmembrane</keyword>
<keyword evidence="5" id="KW-0964">Secreted</keyword>
<dbReference type="SUPFAM" id="SSF56978">
    <property type="entry name" value="Perfringolysin"/>
    <property type="match status" value="1"/>
</dbReference>
<comment type="similarity">
    <text evidence="3">Belongs to the cholesterol-dependent cytolysin family.</text>
</comment>
<dbReference type="PRINTS" id="PR01400">
    <property type="entry name" value="TACYTOLYSIN"/>
</dbReference>
<keyword evidence="4" id="KW-1134">Transmembrane beta strand</keyword>
<dbReference type="GO" id="GO:0005576">
    <property type="term" value="C:extracellular region"/>
    <property type="evidence" value="ECO:0007669"/>
    <property type="project" value="UniProtKB-SubCell"/>
</dbReference>
<dbReference type="GO" id="GO:0090729">
    <property type="term" value="F:toxin activity"/>
    <property type="evidence" value="ECO:0007669"/>
    <property type="project" value="UniProtKB-KW"/>
</dbReference>
<name>A0AAW8M240_AGRTU</name>
<evidence type="ECO:0000256" key="1">
    <source>
        <dbReference type="ARBA" id="ARBA00004301"/>
    </source>
</evidence>
<dbReference type="EMBL" id="JAVDSW010000012">
    <property type="protein sequence ID" value="MDR6705544.1"/>
    <property type="molecule type" value="Genomic_DNA"/>
</dbReference>
<evidence type="ECO:0000256" key="7">
    <source>
        <dbReference type="ARBA" id="ARBA00022692"/>
    </source>
</evidence>
<evidence type="ECO:0000259" key="14">
    <source>
        <dbReference type="Pfam" id="PF17440"/>
    </source>
</evidence>
<dbReference type="GO" id="GO:0031640">
    <property type="term" value="P:killing of cells of another organism"/>
    <property type="evidence" value="ECO:0007669"/>
    <property type="project" value="UniProtKB-KW"/>
</dbReference>
<evidence type="ECO:0000256" key="8">
    <source>
        <dbReference type="ARBA" id="ARBA00022735"/>
    </source>
</evidence>
<keyword evidence="13" id="KW-0472">Membrane</keyword>
<dbReference type="Gene3D" id="3.30.1040.20">
    <property type="match status" value="1"/>
</dbReference>
<feature type="domain" description="Thiol-activated cytolysin C-terminal" evidence="14">
    <location>
        <begin position="359"/>
        <end position="457"/>
    </location>
</feature>
<evidence type="ECO:0000256" key="12">
    <source>
        <dbReference type="ARBA" id="ARBA00023121"/>
    </source>
</evidence>
<dbReference type="InterPro" id="IPR036359">
    <property type="entry name" value="Thiol_cytolysin_sf"/>
</dbReference>
<keyword evidence="10" id="KW-1043">Host membrane</keyword>
<keyword evidence="9" id="KW-0204">Cytolysis</keyword>
<dbReference type="InterPro" id="IPR036363">
    <property type="entry name" value="Thiol_cytolysin_ab_sf"/>
</dbReference>
<dbReference type="GO" id="GO:0033644">
    <property type="term" value="C:host cell membrane"/>
    <property type="evidence" value="ECO:0007669"/>
    <property type="project" value="UniProtKB-SubCell"/>
</dbReference>
<organism evidence="15 16">
    <name type="scientific">Agrobacterium tumefaciens</name>
    <dbReference type="NCBI Taxonomy" id="358"/>
    <lineage>
        <taxon>Bacteria</taxon>
        <taxon>Pseudomonadati</taxon>
        <taxon>Pseudomonadota</taxon>
        <taxon>Alphaproteobacteria</taxon>
        <taxon>Hyphomicrobiales</taxon>
        <taxon>Rhizobiaceae</taxon>
        <taxon>Rhizobium/Agrobacterium group</taxon>
        <taxon>Agrobacterium</taxon>
        <taxon>Agrobacterium tumefaciens complex</taxon>
    </lineage>
</organism>
<dbReference type="InterPro" id="IPR038700">
    <property type="entry name" value="Thiol_cytolys_C_sf"/>
</dbReference>
<dbReference type="Gene3D" id="2.60.40.1430">
    <property type="entry name" value="Perfringolysin, domain 4"/>
    <property type="match status" value="1"/>
</dbReference>
<dbReference type="RefSeq" id="WP_111835033.1">
    <property type="nucleotide sequence ID" value="NZ_JAALYY010000018.1"/>
</dbReference>
<proteinExistence type="inferred from homology"/>
<keyword evidence="11" id="KW-0843">Virulence</keyword>
<evidence type="ECO:0000256" key="6">
    <source>
        <dbReference type="ARBA" id="ARBA00022656"/>
    </source>
</evidence>
<dbReference type="InterPro" id="IPR035390">
    <property type="entry name" value="Thiol_cytolys_C"/>
</dbReference>
<evidence type="ECO:0000313" key="15">
    <source>
        <dbReference type="EMBL" id="MDR6705544.1"/>
    </source>
</evidence>
<dbReference type="Proteomes" id="UP001265315">
    <property type="component" value="Unassembled WGS sequence"/>
</dbReference>
<gene>
    <name evidence="15" type="ORF">J2W61_005419</name>
</gene>
<reference evidence="15" key="1">
    <citation type="submission" date="2023-07" db="EMBL/GenBank/DDBJ databases">
        <title>Sorghum-associated microbial communities from plants grown in Nebraska, USA.</title>
        <authorList>
            <person name="Schachtman D."/>
        </authorList>
    </citation>
    <scope>NUCLEOTIDE SEQUENCE</scope>
    <source>
        <strain evidence="15">1457</strain>
    </source>
</reference>
<evidence type="ECO:0000256" key="2">
    <source>
        <dbReference type="ARBA" id="ARBA00004613"/>
    </source>
</evidence>
<dbReference type="InterPro" id="IPR001869">
    <property type="entry name" value="Thiol_cytolysin"/>
</dbReference>
<dbReference type="GO" id="GO:0015485">
    <property type="term" value="F:cholesterol binding"/>
    <property type="evidence" value="ECO:0007669"/>
    <property type="project" value="InterPro"/>
</dbReference>
<evidence type="ECO:0000256" key="10">
    <source>
        <dbReference type="ARBA" id="ARBA00022870"/>
    </source>
</evidence>
<dbReference type="Pfam" id="PF01289">
    <property type="entry name" value="Thiol_cytolysin"/>
    <property type="match status" value="1"/>
</dbReference>
<evidence type="ECO:0000256" key="4">
    <source>
        <dbReference type="ARBA" id="ARBA00022452"/>
    </source>
</evidence>
<sequence>MSKNSDYINSLDYDLDRLLALDLQPTSQPKFPNRERASGSVIICSKREINLDQKIESSALLNPAAGVIFPGAVIKQDQTLAEGRPTPYRFARSPLTLRVELPGLEERSEVRVEKPDYTSVSIAIEKTVNSWLKDTGGYFPPMRAFSSSHKSYTQEQIGISLGFGAQWGKNSATANLKWSSTDSETIVYRVFRQIYYTVVAQDPQEAGDVFDANVTLSKANMANTEPPGFVRSVDFGRIMIVQMRTSEHVSEHDAEAALDFSTGGVEVTAETKVKYESIANASSFQAIVLGAGEASTPLLVGEIDKIREVIEKGIVLSKDNLGYPISYVVADLKSARVSEIRNTTRYVEVDRKVLSDRLITVRHRGGYAAKFDVTWNEVDEAASTDDKTVFTSRSWSSGGKTNPYDCTLPPFPGDARDFMVKATNDTWIAWDKHHTAFKSYPTLDRDRIVTIRGTTMNMTIED</sequence>
<comment type="caution">
    <text evidence="15">The sequence shown here is derived from an EMBL/GenBank/DDBJ whole genome shotgun (WGS) entry which is preliminary data.</text>
</comment>
<dbReference type="Gene3D" id="3.90.840.10">
    <property type="entry name" value="Thiol-activated cytolysin superfamily/Thiol-activated cytolysin, alpha-beta domain"/>
    <property type="match status" value="1"/>
</dbReference>
<accession>A0AAW8M240</accession>
<keyword evidence="12" id="KW-0446">Lipid-binding</keyword>
<keyword evidence="8" id="KW-0354">Hemolysis</keyword>
<dbReference type="Gene3D" id="3.40.30.40">
    <property type="entry name" value="Perfringolysin"/>
    <property type="match status" value="1"/>
</dbReference>
<comment type="subcellular location">
    <subcellularLocation>
        <location evidence="1">Host membrane</location>
        <topology evidence="1">Multi-pass membrane protein</topology>
    </subcellularLocation>
    <subcellularLocation>
        <location evidence="2">Secreted</location>
    </subcellularLocation>
</comment>